<dbReference type="EMBL" id="JAPWDV010000002">
    <property type="protein sequence ID" value="KAJ6220825.1"/>
    <property type="molecule type" value="Genomic_DNA"/>
</dbReference>
<comment type="similarity">
    <text evidence="9">Belongs to the small GTPase superfamily. RasD family.</text>
</comment>
<keyword evidence="2" id="KW-1003">Cell membrane</keyword>
<evidence type="ECO:0000256" key="5">
    <source>
        <dbReference type="ARBA" id="ARBA00023134"/>
    </source>
</evidence>
<evidence type="ECO:0000313" key="12">
    <source>
        <dbReference type="Proteomes" id="UP001142055"/>
    </source>
</evidence>
<organism evidence="11 12">
    <name type="scientific">Blomia tropicalis</name>
    <name type="common">Mite</name>
    <dbReference type="NCBI Taxonomy" id="40697"/>
    <lineage>
        <taxon>Eukaryota</taxon>
        <taxon>Metazoa</taxon>
        <taxon>Ecdysozoa</taxon>
        <taxon>Arthropoda</taxon>
        <taxon>Chelicerata</taxon>
        <taxon>Arachnida</taxon>
        <taxon>Acari</taxon>
        <taxon>Acariformes</taxon>
        <taxon>Sarcoptiformes</taxon>
        <taxon>Astigmata</taxon>
        <taxon>Glycyphagoidea</taxon>
        <taxon>Echimyopodidae</taxon>
        <taxon>Blomia</taxon>
    </lineage>
</organism>
<reference evidence="11" key="1">
    <citation type="submission" date="2022-12" db="EMBL/GenBank/DDBJ databases">
        <title>Genome assemblies of Blomia tropicalis.</title>
        <authorList>
            <person name="Cui Y."/>
        </authorList>
    </citation>
    <scope>NUCLEOTIDE SEQUENCE</scope>
    <source>
        <tissue evidence="11">Adult mites</tissue>
    </source>
</reference>
<dbReference type="PANTHER" id="PTHR46149:SF7">
    <property type="entry name" value="GTP-BINDING PROTEIN DI-RAS2"/>
    <property type="match status" value="1"/>
</dbReference>
<dbReference type="FunFam" id="3.40.50.300:FF:000475">
    <property type="entry name" value="GTP-binding protein Rhes"/>
    <property type="match status" value="1"/>
</dbReference>
<dbReference type="OrthoDB" id="265044at2759"/>
<keyword evidence="3" id="KW-0488">Methylation</keyword>
<dbReference type="InterPro" id="IPR005225">
    <property type="entry name" value="Small_GTP-bd"/>
</dbReference>
<keyword evidence="6" id="KW-0472">Membrane</keyword>
<evidence type="ECO:0000256" key="7">
    <source>
        <dbReference type="ARBA" id="ARBA00023288"/>
    </source>
</evidence>
<evidence type="ECO:0008006" key="13">
    <source>
        <dbReference type="Google" id="ProtNLM"/>
    </source>
</evidence>
<dbReference type="InterPro" id="IPR052236">
    <property type="entry name" value="Small_GTPase_RasD"/>
</dbReference>
<feature type="region of interest" description="Disordered" evidence="10">
    <location>
        <begin position="204"/>
        <end position="225"/>
    </location>
</feature>
<gene>
    <name evidence="11" type="ORF">RDWZM_006637</name>
</gene>
<protein>
    <recommendedName>
        <fullName evidence="13">GTP-binding protein Rhes</fullName>
    </recommendedName>
</protein>
<dbReference type="SMART" id="SM00174">
    <property type="entry name" value="RHO"/>
    <property type="match status" value="1"/>
</dbReference>
<dbReference type="Proteomes" id="UP001142055">
    <property type="component" value="Chromosome 2"/>
</dbReference>
<proteinExistence type="inferred from homology"/>
<sequence>MPPSLSLSKLAFHSPWHHHTKEKIILHYRVVILGGARVGKTSIVRRLLSETFPGQHVPTVEELYQIEYKMRNMDLTLLLDLLDTSGSYPFPAMRDLAIRSGDAFLLVYSVDDQSSYDEMIRLKDLIYELRGENMPPIVVVANKTDLSDSRVIDTNLTDSIISIDWEFGHVECSAKTNENVARIFTQLLRQKILMEKQLEKRSNSLDSELDSASSSGESDVSPSRSSISSSEKLFFADDFHGSSNSLDMDSRKSSITDSELEFRLKNGFKNSNCIIS</sequence>
<dbReference type="PRINTS" id="PR00449">
    <property type="entry name" value="RASTRNSFRMNG"/>
</dbReference>
<dbReference type="SUPFAM" id="SSF52540">
    <property type="entry name" value="P-loop containing nucleoside triphosphate hydrolases"/>
    <property type="match status" value="1"/>
</dbReference>
<keyword evidence="12" id="KW-1185">Reference proteome</keyword>
<dbReference type="InterPro" id="IPR001806">
    <property type="entry name" value="Small_GTPase"/>
</dbReference>
<evidence type="ECO:0000256" key="3">
    <source>
        <dbReference type="ARBA" id="ARBA00022481"/>
    </source>
</evidence>
<evidence type="ECO:0000256" key="1">
    <source>
        <dbReference type="ARBA" id="ARBA00004193"/>
    </source>
</evidence>
<evidence type="ECO:0000256" key="6">
    <source>
        <dbReference type="ARBA" id="ARBA00023136"/>
    </source>
</evidence>
<dbReference type="SMART" id="SM00175">
    <property type="entry name" value="RAB"/>
    <property type="match status" value="1"/>
</dbReference>
<keyword evidence="7" id="KW-0449">Lipoprotein</keyword>
<name>A0A9Q0RNS3_BLOTA</name>
<dbReference type="PROSITE" id="PS51421">
    <property type="entry name" value="RAS"/>
    <property type="match status" value="1"/>
</dbReference>
<dbReference type="PANTHER" id="PTHR46149">
    <property type="entry name" value="MIP08469P"/>
    <property type="match status" value="1"/>
</dbReference>
<comment type="subcellular location">
    <subcellularLocation>
        <location evidence="1">Cell membrane</location>
        <topology evidence="1">Lipid-anchor</topology>
    </subcellularLocation>
</comment>
<evidence type="ECO:0000256" key="9">
    <source>
        <dbReference type="ARBA" id="ARBA00038061"/>
    </source>
</evidence>
<keyword evidence="4" id="KW-0547">Nucleotide-binding</keyword>
<keyword evidence="5" id="KW-0342">GTP-binding</keyword>
<dbReference type="InterPro" id="IPR027417">
    <property type="entry name" value="P-loop_NTPase"/>
</dbReference>
<dbReference type="SMART" id="SM00173">
    <property type="entry name" value="RAS"/>
    <property type="match status" value="1"/>
</dbReference>
<dbReference type="NCBIfam" id="TIGR00231">
    <property type="entry name" value="small_GTP"/>
    <property type="match status" value="1"/>
</dbReference>
<accession>A0A9Q0RNS3</accession>
<dbReference type="OMA" id="HWQNKER"/>
<evidence type="ECO:0000313" key="11">
    <source>
        <dbReference type="EMBL" id="KAJ6220825.1"/>
    </source>
</evidence>
<dbReference type="AlphaFoldDB" id="A0A9Q0RNS3"/>
<dbReference type="Pfam" id="PF00071">
    <property type="entry name" value="Ras"/>
    <property type="match status" value="1"/>
</dbReference>
<comment type="caution">
    <text evidence="11">The sequence shown here is derived from an EMBL/GenBank/DDBJ whole genome shotgun (WGS) entry which is preliminary data.</text>
</comment>
<keyword evidence="8" id="KW-0636">Prenylation</keyword>
<dbReference type="PROSITE" id="PS51419">
    <property type="entry name" value="RAB"/>
    <property type="match status" value="1"/>
</dbReference>
<evidence type="ECO:0000256" key="10">
    <source>
        <dbReference type="SAM" id="MobiDB-lite"/>
    </source>
</evidence>
<dbReference type="GO" id="GO:0005886">
    <property type="term" value="C:plasma membrane"/>
    <property type="evidence" value="ECO:0007669"/>
    <property type="project" value="UniProtKB-SubCell"/>
</dbReference>
<evidence type="ECO:0000256" key="2">
    <source>
        <dbReference type="ARBA" id="ARBA00022475"/>
    </source>
</evidence>
<dbReference type="GO" id="GO:0005525">
    <property type="term" value="F:GTP binding"/>
    <property type="evidence" value="ECO:0007669"/>
    <property type="project" value="UniProtKB-KW"/>
</dbReference>
<evidence type="ECO:0000256" key="4">
    <source>
        <dbReference type="ARBA" id="ARBA00022741"/>
    </source>
</evidence>
<dbReference type="GO" id="GO:0003924">
    <property type="term" value="F:GTPase activity"/>
    <property type="evidence" value="ECO:0007669"/>
    <property type="project" value="InterPro"/>
</dbReference>
<evidence type="ECO:0000256" key="8">
    <source>
        <dbReference type="ARBA" id="ARBA00023289"/>
    </source>
</evidence>
<dbReference type="Gene3D" id="3.40.50.300">
    <property type="entry name" value="P-loop containing nucleotide triphosphate hydrolases"/>
    <property type="match status" value="1"/>
</dbReference>